<feature type="transmembrane region" description="Helical" evidence="1">
    <location>
        <begin position="213"/>
        <end position="231"/>
    </location>
</feature>
<keyword evidence="1" id="KW-1133">Transmembrane helix</keyword>
<evidence type="ECO:0000313" key="2">
    <source>
        <dbReference type="EMBL" id="NKN34262.1"/>
    </source>
</evidence>
<name>A0ABX1I9Q9_9GAMM</name>
<comment type="caution">
    <text evidence="2">The sequence shown here is derived from an EMBL/GenBank/DDBJ whole genome shotgun (WGS) entry which is preliminary data.</text>
</comment>
<keyword evidence="1" id="KW-0812">Transmembrane</keyword>
<keyword evidence="3" id="KW-1185">Reference proteome</keyword>
<proteinExistence type="predicted"/>
<accession>A0ABX1I9Q9</accession>
<evidence type="ECO:0000256" key="1">
    <source>
        <dbReference type="SAM" id="Phobius"/>
    </source>
</evidence>
<feature type="transmembrane region" description="Helical" evidence="1">
    <location>
        <begin position="181"/>
        <end position="201"/>
    </location>
</feature>
<dbReference type="RefSeq" id="WP_168670600.1">
    <property type="nucleotide sequence ID" value="NZ_JAAXKX010000023.1"/>
</dbReference>
<sequence>MATALDRIAAGWDEQQKRPIQVLRVLCELAAQEPERLRPDIDAEQWGFLGREILGGMSRFNVPGAAGWAVDQEKVKSRMQAHWPKLEAIWERQQESIEDGLDAAGVELRPVLWSSVSAGGSPNRYGFRFDARRATRAGGSSRIGRLPRVDLEYRLQTISGNRLIQWLSNQGFYLGGRAGKVYAGINLALFLAGVLLLWGVFVAMGHATTTLDLLKIAISWTTLLGLGYLVFAWQVRLVTNRVTLAPSLLQPLASRYDDYLLELRADEAKGRNALYMVRYVADCPICGDEGQDQIYIASGRREFHGRLVGRCRRAPNEHLFSFDHVTRQGRYLRD</sequence>
<keyword evidence="1" id="KW-0472">Membrane</keyword>
<dbReference type="Proteomes" id="UP000740754">
    <property type="component" value="Unassembled WGS sequence"/>
</dbReference>
<reference evidence="2 3" key="1">
    <citation type="submission" date="2020-04" db="EMBL/GenBank/DDBJ databases">
        <title>Draft Whole-Genome sequence of Marichromatium bheemlicum DSM 18632, type strain.</title>
        <authorList>
            <person name="Kyndt J.A."/>
            <person name="Meyer T.E."/>
        </authorList>
    </citation>
    <scope>NUCLEOTIDE SEQUENCE [LARGE SCALE GENOMIC DNA]</scope>
    <source>
        <strain evidence="2 3">DSM 18632</strain>
    </source>
</reference>
<dbReference type="EMBL" id="JAAXKX010000023">
    <property type="protein sequence ID" value="NKN34262.1"/>
    <property type="molecule type" value="Genomic_DNA"/>
</dbReference>
<protein>
    <submittedName>
        <fullName evidence="2">Uncharacterized protein</fullName>
    </submittedName>
</protein>
<gene>
    <name evidence="2" type="ORF">HF203_13635</name>
</gene>
<evidence type="ECO:0000313" key="3">
    <source>
        <dbReference type="Proteomes" id="UP000740754"/>
    </source>
</evidence>
<organism evidence="2 3">
    <name type="scientific">Marichromatium bheemlicum</name>
    <dbReference type="NCBI Taxonomy" id="365339"/>
    <lineage>
        <taxon>Bacteria</taxon>
        <taxon>Pseudomonadati</taxon>
        <taxon>Pseudomonadota</taxon>
        <taxon>Gammaproteobacteria</taxon>
        <taxon>Chromatiales</taxon>
        <taxon>Chromatiaceae</taxon>
        <taxon>Marichromatium</taxon>
    </lineage>
</organism>